<keyword evidence="1" id="KW-1133">Transmembrane helix</keyword>
<evidence type="ECO:0000313" key="3">
    <source>
        <dbReference type="Proteomes" id="UP001549037"/>
    </source>
</evidence>
<keyword evidence="3" id="KW-1185">Reference proteome</keyword>
<feature type="transmembrane region" description="Helical" evidence="1">
    <location>
        <begin position="79"/>
        <end position="97"/>
    </location>
</feature>
<proteinExistence type="predicted"/>
<gene>
    <name evidence="2" type="ORF">ABID28_001049</name>
</gene>
<feature type="transmembrane region" description="Helical" evidence="1">
    <location>
        <begin position="54"/>
        <end position="73"/>
    </location>
</feature>
<keyword evidence="1" id="KW-0472">Membrane</keyword>
<dbReference type="Pfam" id="PF09515">
    <property type="entry name" value="Thia_YuaJ"/>
    <property type="match status" value="1"/>
</dbReference>
<keyword evidence="1" id="KW-0812">Transmembrane</keyword>
<reference evidence="2 3" key="1">
    <citation type="submission" date="2024-06" db="EMBL/GenBank/DDBJ databases">
        <title>Genomic Encyclopedia of Type Strains, Phase IV (KMG-IV): sequencing the most valuable type-strain genomes for metagenomic binning, comparative biology and taxonomic classification.</title>
        <authorList>
            <person name="Goeker M."/>
        </authorList>
    </citation>
    <scope>NUCLEOTIDE SEQUENCE [LARGE SCALE GENOMIC DNA]</scope>
    <source>
        <strain evidence="2 3">DSM 28302</strain>
    </source>
</reference>
<feature type="transmembrane region" description="Helical" evidence="1">
    <location>
        <begin position="109"/>
        <end position="130"/>
    </location>
</feature>
<accession>A0ABV2JI11</accession>
<evidence type="ECO:0000313" key="2">
    <source>
        <dbReference type="EMBL" id="MET3634406.1"/>
    </source>
</evidence>
<dbReference type="EMBL" id="JBEPLN010000014">
    <property type="protein sequence ID" value="MET3634406.1"/>
    <property type="molecule type" value="Genomic_DNA"/>
</dbReference>
<dbReference type="InterPro" id="IPR012651">
    <property type="entry name" value="Thia_Transptr_ThiT"/>
</dbReference>
<evidence type="ECO:0000256" key="1">
    <source>
        <dbReference type="SAM" id="Phobius"/>
    </source>
</evidence>
<name>A0ABV2JI11_9STRE</name>
<dbReference type="NCBIfam" id="TIGR02357">
    <property type="entry name" value="ECF_ThiT_YuaJ"/>
    <property type="match status" value="1"/>
</dbReference>
<protein>
    <submittedName>
        <fullName evidence="2">Thiamine transporter</fullName>
    </submittedName>
</protein>
<organism evidence="2 3">
    <name type="scientific">Streptococcus porcorum</name>
    <dbReference type="NCBI Taxonomy" id="701526"/>
    <lineage>
        <taxon>Bacteria</taxon>
        <taxon>Bacillati</taxon>
        <taxon>Bacillota</taxon>
        <taxon>Bacilli</taxon>
        <taxon>Lactobacillales</taxon>
        <taxon>Streptococcaceae</taxon>
        <taxon>Streptococcus</taxon>
    </lineage>
</organism>
<dbReference type="Proteomes" id="UP001549037">
    <property type="component" value="Unassembled WGS sequence"/>
</dbReference>
<dbReference type="Gene3D" id="1.10.1760.20">
    <property type="match status" value="1"/>
</dbReference>
<comment type="caution">
    <text evidence="2">The sequence shown here is derived from an EMBL/GenBank/DDBJ whole genome shotgun (WGS) entry which is preliminary data.</text>
</comment>
<dbReference type="RefSeq" id="WP_354368740.1">
    <property type="nucleotide sequence ID" value="NZ_JBEPLN010000014.1"/>
</dbReference>
<feature type="transmembrane region" description="Helical" evidence="1">
    <location>
        <begin position="150"/>
        <end position="176"/>
    </location>
</feature>
<sequence length="185" mass="20575">MSKKQSSTILVETAIVASFAMSLSLLPDLAGWFTPSLGAIPLVAFSLKRGLRYGLLAGLIWGLLHFILGRVYYLSFYQVLIEYLLAFTCMGLAGLTSHKFQDTLKKGSLLTSSFWAILGITIAVLIRYFWHFLAGVIFWSDYAPKGMSPYLYSFMVNGSACGLTFILCVIIFLAILKFQSKLLKN</sequence>